<dbReference type="OrthoDB" id="636214at2"/>
<keyword evidence="5" id="KW-0998">Cell outer membrane</keyword>
<keyword evidence="4" id="KW-0472">Membrane</keyword>
<protein>
    <submittedName>
        <fullName evidence="8">Putative outer membrane starch-binding protein</fullName>
    </submittedName>
</protein>
<evidence type="ECO:0000256" key="3">
    <source>
        <dbReference type="ARBA" id="ARBA00022729"/>
    </source>
</evidence>
<name>A0A2V3PVC4_9BACT</name>
<gene>
    <name evidence="8" type="ORF">CLV62_10117</name>
</gene>
<evidence type="ECO:0000256" key="1">
    <source>
        <dbReference type="ARBA" id="ARBA00004442"/>
    </source>
</evidence>
<keyword evidence="3" id="KW-0732">Signal</keyword>
<evidence type="ECO:0000313" key="9">
    <source>
        <dbReference type="Proteomes" id="UP000247973"/>
    </source>
</evidence>
<feature type="domain" description="SusD-like N-terminal" evidence="7">
    <location>
        <begin position="43"/>
        <end position="222"/>
    </location>
</feature>
<dbReference type="Gene3D" id="1.25.40.390">
    <property type="match status" value="1"/>
</dbReference>
<proteinExistence type="inferred from homology"/>
<dbReference type="Pfam" id="PF14322">
    <property type="entry name" value="SusD-like_3"/>
    <property type="match status" value="1"/>
</dbReference>
<evidence type="ECO:0000256" key="5">
    <source>
        <dbReference type="ARBA" id="ARBA00023237"/>
    </source>
</evidence>
<dbReference type="InterPro" id="IPR011990">
    <property type="entry name" value="TPR-like_helical_dom_sf"/>
</dbReference>
<evidence type="ECO:0000259" key="7">
    <source>
        <dbReference type="Pfam" id="PF14322"/>
    </source>
</evidence>
<dbReference type="EMBL" id="QICL01000001">
    <property type="protein sequence ID" value="PXV68754.1"/>
    <property type="molecule type" value="Genomic_DNA"/>
</dbReference>
<organism evidence="8 9">
    <name type="scientific">Dysgonomonas alginatilytica</name>
    <dbReference type="NCBI Taxonomy" id="1605892"/>
    <lineage>
        <taxon>Bacteria</taxon>
        <taxon>Pseudomonadati</taxon>
        <taxon>Bacteroidota</taxon>
        <taxon>Bacteroidia</taxon>
        <taxon>Bacteroidales</taxon>
        <taxon>Dysgonomonadaceae</taxon>
        <taxon>Dysgonomonas</taxon>
    </lineage>
</organism>
<evidence type="ECO:0000256" key="2">
    <source>
        <dbReference type="ARBA" id="ARBA00006275"/>
    </source>
</evidence>
<evidence type="ECO:0000313" key="8">
    <source>
        <dbReference type="EMBL" id="PXV68754.1"/>
    </source>
</evidence>
<dbReference type="AlphaFoldDB" id="A0A2V3PVC4"/>
<dbReference type="Proteomes" id="UP000247973">
    <property type="component" value="Unassembled WGS sequence"/>
</dbReference>
<dbReference type="SUPFAM" id="SSF48452">
    <property type="entry name" value="TPR-like"/>
    <property type="match status" value="1"/>
</dbReference>
<dbReference type="RefSeq" id="WP_110308747.1">
    <property type="nucleotide sequence ID" value="NZ_QICL01000001.1"/>
</dbReference>
<evidence type="ECO:0000256" key="4">
    <source>
        <dbReference type="ARBA" id="ARBA00023136"/>
    </source>
</evidence>
<evidence type="ECO:0000259" key="6">
    <source>
        <dbReference type="Pfam" id="PF07980"/>
    </source>
</evidence>
<dbReference type="InterPro" id="IPR033985">
    <property type="entry name" value="SusD-like_N"/>
</dbReference>
<reference evidence="8 9" key="1">
    <citation type="submission" date="2018-03" db="EMBL/GenBank/DDBJ databases">
        <title>Genomic Encyclopedia of Archaeal and Bacterial Type Strains, Phase II (KMG-II): from individual species to whole genera.</title>
        <authorList>
            <person name="Goeker M."/>
        </authorList>
    </citation>
    <scope>NUCLEOTIDE SEQUENCE [LARGE SCALE GENOMIC DNA]</scope>
    <source>
        <strain evidence="8 9">DSM 100214</strain>
    </source>
</reference>
<dbReference type="GO" id="GO:0009279">
    <property type="term" value="C:cell outer membrane"/>
    <property type="evidence" value="ECO:0007669"/>
    <property type="project" value="UniProtKB-SubCell"/>
</dbReference>
<sequence>MKNILKYIFIFCLVFATGSCNDILDTNPIDEIGAGDFYKNTEDINQSVTACYNGMQITLKNEWYLTELRSDNTRSYANNSTAVTSKNVYAMDMFRVETTHPLNKEYWESVYHNIANCNTVLKYLDVVSDATTKDQFEGEALFIRAYHYFNLVRLYGPLFKVTERITIDEANKSERSSVEDIYALIENDLKTAVSKLPAGYPDLQKGRVDIWGAKALLAKVYLTLSRFDEAKVLLAEVKDNNKGYGLLPSYKDIFSISNEMNKEILFTVRYKAGGLGLGSPFASSFAPANSFDFVITAGGDGNNCPTESLLNSYEANDSRKDVTLAATWDNVGSTVYIAYPKKYLSQVATKYDAENDWPILRFADVLLMLGEVENELTGPSAGLPYLNQIRNRAGLPSLTTTEIPNKLSFRNAMEKERRVEFALENQRFFDLQRTNKLVSVMENHFETEEFRNANSGAIIAYYTNPSNESYLPDRKLHSWQLLLPIPFSVISVATNASQNPGY</sequence>
<dbReference type="InterPro" id="IPR012944">
    <property type="entry name" value="SusD_RagB_dom"/>
</dbReference>
<dbReference type="Pfam" id="PF07980">
    <property type="entry name" value="SusD_RagB"/>
    <property type="match status" value="1"/>
</dbReference>
<keyword evidence="9" id="KW-1185">Reference proteome</keyword>
<feature type="domain" description="RagB/SusD" evidence="6">
    <location>
        <begin position="332"/>
        <end position="502"/>
    </location>
</feature>
<accession>A0A2V3PVC4</accession>
<comment type="caution">
    <text evidence="8">The sequence shown here is derived from an EMBL/GenBank/DDBJ whole genome shotgun (WGS) entry which is preliminary data.</text>
</comment>
<comment type="subcellular location">
    <subcellularLocation>
        <location evidence="1">Cell outer membrane</location>
    </subcellularLocation>
</comment>
<dbReference type="PROSITE" id="PS51257">
    <property type="entry name" value="PROKAR_LIPOPROTEIN"/>
    <property type="match status" value="1"/>
</dbReference>
<comment type="similarity">
    <text evidence="2">Belongs to the SusD family.</text>
</comment>